<dbReference type="Gene3D" id="3.30.750.24">
    <property type="entry name" value="STAS domain"/>
    <property type="match status" value="1"/>
</dbReference>
<keyword evidence="5" id="KW-1185">Reference proteome</keyword>
<evidence type="ECO:0000259" key="3">
    <source>
        <dbReference type="PROSITE" id="PS50801"/>
    </source>
</evidence>
<name>A0A852TRE8_9ACTN</name>
<dbReference type="PANTHER" id="PTHR33495">
    <property type="entry name" value="ANTI-SIGMA FACTOR ANTAGONIST TM_1081-RELATED-RELATED"/>
    <property type="match status" value="1"/>
</dbReference>
<organism evidence="4 5">
    <name type="scientific">Spinactinospora alkalitolerans</name>
    <dbReference type="NCBI Taxonomy" id="687207"/>
    <lineage>
        <taxon>Bacteria</taxon>
        <taxon>Bacillati</taxon>
        <taxon>Actinomycetota</taxon>
        <taxon>Actinomycetes</taxon>
        <taxon>Streptosporangiales</taxon>
        <taxon>Nocardiopsidaceae</taxon>
        <taxon>Spinactinospora</taxon>
    </lineage>
</organism>
<dbReference type="Pfam" id="PF01740">
    <property type="entry name" value="STAS"/>
    <property type="match status" value="1"/>
</dbReference>
<protein>
    <recommendedName>
        <fullName evidence="2">Anti-sigma factor antagonist</fullName>
    </recommendedName>
</protein>
<reference evidence="4 5" key="1">
    <citation type="submission" date="2020-07" db="EMBL/GenBank/DDBJ databases">
        <title>Sequencing the genomes of 1000 actinobacteria strains.</title>
        <authorList>
            <person name="Klenk H.-P."/>
        </authorList>
    </citation>
    <scope>NUCLEOTIDE SEQUENCE [LARGE SCALE GENOMIC DNA]</scope>
    <source>
        <strain evidence="4 5">CXB654</strain>
    </source>
</reference>
<comment type="caution">
    <text evidence="4">The sequence shown here is derived from an EMBL/GenBank/DDBJ whole genome shotgun (WGS) entry which is preliminary data.</text>
</comment>
<dbReference type="Proteomes" id="UP000589036">
    <property type="component" value="Unassembled WGS sequence"/>
</dbReference>
<evidence type="ECO:0000313" key="5">
    <source>
        <dbReference type="Proteomes" id="UP000589036"/>
    </source>
</evidence>
<evidence type="ECO:0000313" key="4">
    <source>
        <dbReference type="EMBL" id="NYE45253.1"/>
    </source>
</evidence>
<evidence type="ECO:0000256" key="1">
    <source>
        <dbReference type="ARBA" id="ARBA00009013"/>
    </source>
</evidence>
<feature type="domain" description="STAS" evidence="3">
    <location>
        <begin position="22"/>
        <end position="133"/>
    </location>
</feature>
<gene>
    <name evidence="4" type="ORF">HDA32_000373</name>
</gene>
<dbReference type="AlphaFoldDB" id="A0A852TRE8"/>
<dbReference type="NCBIfam" id="TIGR00377">
    <property type="entry name" value="ant_ant_sig"/>
    <property type="match status" value="1"/>
</dbReference>
<dbReference type="SUPFAM" id="SSF52091">
    <property type="entry name" value="SpoIIaa-like"/>
    <property type="match status" value="1"/>
</dbReference>
<dbReference type="InterPro" id="IPR036513">
    <property type="entry name" value="STAS_dom_sf"/>
</dbReference>
<accession>A0A852TRE8</accession>
<sequence>MPDAEGPFASAAQRLMSTNAKSNTQTRVEGDVTVVTPTGELDAITSPELAETLEAILGASDPCRGVVIDFSGVDFCDSRCIGVLVAAYRQARDRGIGLAVASPQRTVHRLFTIAGIDQVITIDDDLQRAMKLVLA</sequence>
<dbReference type="EMBL" id="JACCCC010000001">
    <property type="protein sequence ID" value="NYE45253.1"/>
    <property type="molecule type" value="Genomic_DNA"/>
</dbReference>
<evidence type="ECO:0000256" key="2">
    <source>
        <dbReference type="RuleBase" id="RU003749"/>
    </source>
</evidence>
<dbReference type="GO" id="GO:0043856">
    <property type="term" value="F:anti-sigma factor antagonist activity"/>
    <property type="evidence" value="ECO:0007669"/>
    <property type="project" value="InterPro"/>
</dbReference>
<comment type="similarity">
    <text evidence="1 2">Belongs to the anti-sigma-factor antagonist family.</text>
</comment>
<dbReference type="InterPro" id="IPR003658">
    <property type="entry name" value="Anti-sigma_ant"/>
</dbReference>
<dbReference type="PROSITE" id="PS50801">
    <property type="entry name" value="STAS"/>
    <property type="match status" value="1"/>
</dbReference>
<dbReference type="InterPro" id="IPR002645">
    <property type="entry name" value="STAS_dom"/>
</dbReference>
<dbReference type="PANTHER" id="PTHR33495:SF2">
    <property type="entry name" value="ANTI-SIGMA FACTOR ANTAGONIST TM_1081-RELATED"/>
    <property type="match status" value="1"/>
</dbReference>
<dbReference type="CDD" id="cd07043">
    <property type="entry name" value="STAS_anti-anti-sigma_factors"/>
    <property type="match status" value="1"/>
</dbReference>
<proteinExistence type="inferred from homology"/>